<dbReference type="InterPro" id="IPR056789">
    <property type="entry name" value="LRR_R13L1-DRL21"/>
</dbReference>
<dbReference type="Gene3D" id="3.40.50.300">
    <property type="entry name" value="P-loop containing nucleotide triphosphate hydrolases"/>
    <property type="match status" value="1"/>
</dbReference>
<feature type="domain" description="NB-ARC" evidence="4">
    <location>
        <begin position="57"/>
        <end position="224"/>
    </location>
</feature>
<accession>A0A445E8B1</accession>
<dbReference type="InterPro" id="IPR002182">
    <property type="entry name" value="NB-ARC"/>
</dbReference>
<evidence type="ECO:0000259" key="4">
    <source>
        <dbReference type="Pfam" id="PF00931"/>
    </source>
</evidence>
<dbReference type="Gene3D" id="3.80.10.10">
    <property type="entry name" value="Ribonuclease Inhibitor"/>
    <property type="match status" value="1"/>
</dbReference>
<dbReference type="GO" id="GO:0043531">
    <property type="term" value="F:ADP binding"/>
    <property type="evidence" value="ECO:0007669"/>
    <property type="project" value="InterPro"/>
</dbReference>
<dbReference type="GO" id="GO:0006952">
    <property type="term" value="P:defense response"/>
    <property type="evidence" value="ECO:0007669"/>
    <property type="project" value="UniProtKB-KW"/>
</dbReference>
<dbReference type="EMBL" id="SDMP01000002">
    <property type="protein sequence ID" value="RYR71700.1"/>
    <property type="molecule type" value="Genomic_DNA"/>
</dbReference>
<evidence type="ECO:0000256" key="1">
    <source>
        <dbReference type="ARBA" id="ARBA00022614"/>
    </source>
</evidence>
<dbReference type="PANTHER" id="PTHR36766:SF51">
    <property type="entry name" value="DISEASE RESISTANCE RPP13-LIKE PROTEIN 1"/>
    <property type="match status" value="1"/>
</dbReference>
<dbReference type="PRINTS" id="PR00364">
    <property type="entry name" value="DISEASERSIST"/>
</dbReference>
<dbReference type="Pfam" id="PF23559">
    <property type="entry name" value="WHD_DRP"/>
    <property type="match status" value="1"/>
</dbReference>
<dbReference type="InterPro" id="IPR032675">
    <property type="entry name" value="LRR_dom_sf"/>
</dbReference>
<dbReference type="InterPro" id="IPR027417">
    <property type="entry name" value="P-loop_NTPase"/>
</dbReference>
<keyword evidence="8" id="KW-1185">Reference proteome</keyword>
<evidence type="ECO:0000313" key="7">
    <source>
        <dbReference type="EMBL" id="RYR71700.1"/>
    </source>
</evidence>
<dbReference type="InterPro" id="IPR058922">
    <property type="entry name" value="WHD_DRP"/>
</dbReference>
<evidence type="ECO:0000313" key="8">
    <source>
        <dbReference type="Proteomes" id="UP000289738"/>
    </source>
</evidence>
<keyword evidence="2" id="KW-0677">Repeat</keyword>
<keyword evidence="3" id="KW-0611">Plant defense</keyword>
<feature type="domain" description="R13L1/DRL21-like LRR repeat region" evidence="6">
    <location>
        <begin position="533"/>
        <end position="660"/>
    </location>
</feature>
<dbReference type="PANTHER" id="PTHR36766">
    <property type="entry name" value="PLANT BROAD-SPECTRUM MILDEW RESISTANCE PROTEIN RPW8"/>
    <property type="match status" value="1"/>
</dbReference>
<dbReference type="Proteomes" id="UP000289738">
    <property type="component" value="Chromosome A02"/>
</dbReference>
<dbReference type="SUPFAM" id="SSF52058">
    <property type="entry name" value="L domain-like"/>
    <property type="match status" value="1"/>
</dbReference>
<comment type="caution">
    <text evidence="7">The sequence shown here is derived from an EMBL/GenBank/DDBJ whole genome shotgun (WGS) entry which is preliminary data.</text>
</comment>
<sequence>MVTRIEDIIARLEDIAKHKDILRLEKIAAKNMSGRIPSTSLVKKSDIFVGRDKERDTIMKLLLDDVNNGELSVIPIVGMGGIGKTTLAKLVYNEDMVLQKFNVKAWVCVGEEEFDVLKVTKAVIEKTCSPCYSNDLDTAQNHLKNALARKKFLVVLDDVWSSNREGWEIFLTPFECGSEGGKILVTTRLDTVASMVKTKHNEDHNLSLLDEEQCWSVFANRAWDPAESRDHSTLKEIGRKIVKKCKGLPLAAQTLGGLLRGKDNEKDWNDVLNSEFWELSEEDSVILPALRISYFHLPSTLEEIGYEYFDDLVSRSFFQHSNSDDNTFVMHDLMHDLATFYGGKFFSRIFELKNTVKHDTKTRHLSCAQKNDDDLLMKITEACDKLKHARTLLQIFNKYGVFSAGDRVAVSCDLLEQLKCLRVLSFNFFSDDENLMHGSIAKLIHLRYLDLSCTSIVTLPESLSCFYNLQTLKLRYCEKLKKLPSKMQNLVNLRHLDISGTDDLEEMPKKMSELKDLQFLSDYIAGKHEENGIGELGELAHLHGSLCIQELENVKNSGEASNARMDEKIHLNALYLTWSSGEDSEVFDSQSEKDVLDKLRPHEDLKKLWVLGYRGTMFPDWVGQSSYHNMTVLMLSGCRNCWVLPSLGQLPSLERLIIEEFDKVKKIGGSFYNGTHQHQETPFRSLKILIIRRMPCWEEWESYECDDDDDAPFPKLETLVIWDCPKLRGDLPTFLPSLKSLHARRLDVMCQELPSYAH</sequence>
<gene>
    <name evidence="7" type="ORF">Ahy_A02g005921</name>
</gene>
<evidence type="ECO:0000256" key="2">
    <source>
        <dbReference type="ARBA" id="ARBA00022737"/>
    </source>
</evidence>
<dbReference type="AlphaFoldDB" id="A0A445E8B1"/>
<organism evidence="7 8">
    <name type="scientific">Arachis hypogaea</name>
    <name type="common">Peanut</name>
    <dbReference type="NCBI Taxonomy" id="3818"/>
    <lineage>
        <taxon>Eukaryota</taxon>
        <taxon>Viridiplantae</taxon>
        <taxon>Streptophyta</taxon>
        <taxon>Embryophyta</taxon>
        <taxon>Tracheophyta</taxon>
        <taxon>Spermatophyta</taxon>
        <taxon>Magnoliopsida</taxon>
        <taxon>eudicotyledons</taxon>
        <taxon>Gunneridae</taxon>
        <taxon>Pentapetalae</taxon>
        <taxon>rosids</taxon>
        <taxon>fabids</taxon>
        <taxon>Fabales</taxon>
        <taxon>Fabaceae</taxon>
        <taxon>Papilionoideae</taxon>
        <taxon>50 kb inversion clade</taxon>
        <taxon>dalbergioids sensu lato</taxon>
        <taxon>Dalbergieae</taxon>
        <taxon>Pterocarpus clade</taxon>
        <taxon>Arachis</taxon>
    </lineage>
</organism>
<dbReference type="Pfam" id="PF25019">
    <property type="entry name" value="LRR_R13L1-DRL21"/>
    <property type="match status" value="1"/>
</dbReference>
<dbReference type="SUPFAM" id="SSF52540">
    <property type="entry name" value="P-loop containing nucleoside triphosphate hydrolases"/>
    <property type="match status" value="1"/>
</dbReference>
<proteinExistence type="predicted"/>
<feature type="domain" description="Disease resistance protein winged helix" evidence="5">
    <location>
        <begin position="300"/>
        <end position="338"/>
    </location>
</feature>
<evidence type="ECO:0000259" key="6">
    <source>
        <dbReference type="Pfam" id="PF25019"/>
    </source>
</evidence>
<reference evidence="7 8" key="1">
    <citation type="submission" date="2019-01" db="EMBL/GenBank/DDBJ databases">
        <title>Sequencing of cultivated peanut Arachis hypogaea provides insights into genome evolution and oil improvement.</title>
        <authorList>
            <person name="Chen X."/>
        </authorList>
    </citation>
    <scope>NUCLEOTIDE SEQUENCE [LARGE SCALE GENOMIC DNA]</scope>
    <source>
        <strain evidence="8">cv. Fuhuasheng</strain>
        <tissue evidence="7">Leaves</tissue>
    </source>
</reference>
<dbReference type="Pfam" id="PF00931">
    <property type="entry name" value="NB-ARC"/>
    <property type="match status" value="1"/>
</dbReference>
<dbReference type="Gene3D" id="1.10.8.430">
    <property type="entry name" value="Helical domain of apoptotic protease-activating factors"/>
    <property type="match status" value="1"/>
</dbReference>
<protein>
    <submittedName>
        <fullName evidence="7">Uncharacterized protein</fullName>
    </submittedName>
</protein>
<dbReference type="InterPro" id="IPR042197">
    <property type="entry name" value="Apaf_helical"/>
</dbReference>
<keyword evidence="1" id="KW-0433">Leucine-rich repeat</keyword>
<evidence type="ECO:0000256" key="3">
    <source>
        <dbReference type="ARBA" id="ARBA00022821"/>
    </source>
</evidence>
<evidence type="ECO:0000259" key="5">
    <source>
        <dbReference type="Pfam" id="PF23559"/>
    </source>
</evidence>
<name>A0A445E8B1_ARAHY</name>
<dbReference type="STRING" id="3818.A0A445E8B1"/>